<evidence type="ECO:0000313" key="3">
    <source>
        <dbReference type="Proteomes" id="UP001159364"/>
    </source>
</evidence>
<proteinExistence type="predicted"/>
<protein>
    <recommendedName>
        <fullName evidence="1">DUF7875 domain-containing protein</fullName>
    </recommendedName>
</protein>
<evidence type="ECO:0000259" key="1">
    <source>
        <dbReference type="Pfam" id="PF25285"/>
    </source>
</evidence>
<feature type="domain" description="DUF7875" evidence="1">
    <location>
        <begin position="65"/>
        <end position="93"/>
    </location>
</feature>
<dbReference type="InterPro" id="IPR057197">
    <property type="entry name" value="DUF7875"/>
</dbReference>
<evidence type="ECO:0000313" key="2">
    <source>
        <dbReference type="EMBL" id="KAJ8772552.1"/>
    </source>
</evidence>
<dbReference type="EMBL" id="JAIWQS010000002">
    <property type="protein sequence ID" value="KAJ8772552.1"/>
    <property type="molecule type" value="Genomic_DNA"/>
</dbReference>
<dbReference type="AlphaFoldDB" id="A0AAV8TZT3"/>
<reference evidence="2 3" key="1">
    <citation type="submission" date="2021-09" db="EMBL/GenBank/DDBJ databases">
        <title>Genomic insights and catalytic innovation underlie evolution of tropane alkaloids biosynthesis.</title>
        <authorList>
            <person name="Wang Y.-J."/>
            <person name="Tian T."/>
            <person name="Huang J.-P."/>
            <person name="Huang S.-X."/>
        </authorList>
    </citation>
    <scope>NUCLEOTIDE SEQUENCE [LARGE SCALE GENOMIC DNA]</scope>
    <source>
        <strain evidence="2">KIB-2018</strain>
        <tissue evidence="2">Leaf</tissue>
    </source>
</reference>
<gene>
    <name evidence="2" type="ORF">K2173_027729</name>
</gene>
<keyword evidence="3" id="KW-1185">Reference proteome</keyword>
<name>A0AAV8TZT3_9ROSI</name>
<sequence length="119" mass="13696">MGITSWKHLLEGADPLSPFIQCIEWLRLKKGRRILDKRRQRICSLEKQVGFRGHVSVISKGEKQMALKRFFGFSGGELMRSEVRPCSRLIRSSNYDSSESSVACLRSHIYKFNQCSNSN</sequence>
<organism evidence="2 3">
    <name type="scientific">Erythroxylum novogranatense</name>
    <dbReference type="NCBI Taxonomy" id="1862640"/>
    <lineage>
        <taxon>Eukaryota</taxon>
        <taxon>Viridiplantae</taxon>
        <taxon>Streptophyta</taxon>
        <taxon>Embryophyta</taxon>
        <taxon>Tracheophyta</taxon>
        <taxon>Spermatophyta</taxon>
        <taxon>Magnoliopsida</taxon>
        <taxon>eudicotyledons</taxon>
        <taxon>Gunneridae</taxon>
        <taxon>Pentapetalae</taxon>
        <taxon>rosids</taxon>
        <taxon>fabids</taxon>
        <taxon>Malpighiales</taxon>
        <taxon>Erythroxylaceae</taxon>
        <taxon>Erythroxylum</taxon>
    </lineage>
</organism>
<comment type="caution">
    <text evidence="2">The sequence shown here is derived from an EMBL/GenBank/DDBJ whole genome shotgun (WGS) entry which is preliminary data.</text>
</comment>
<dbReference type="Pfam" id="PF25285">
    <property type="entry name" value="DUF7875"/>
    <property type="match status" value="1"/>
</dbReference>
<dbReference type="Proteomes" id="UP001159364">
    <property type="component" value="Linkage Group LG02"/>
</dbReference>
<accession>A0AAV8TZT3</accession>